<evidence type="ECO:0000256" key="1">
    <source>
        <dbReference type="SAM" id="SignalP"/>
    </source>
</evidence>
<dbReference type="Proteomes" id="UP000324767">
    <property type="component" value="Unassembled WGS sequence"/>
</dbReference>
<gene>
    <name evidence="2" type="ORF">FRX48_02317</name>
</gene>
<keyword evidence="1" id="KW-0732">Signal</keyword>
<reference evidence="2 3" key="1">
    <citation type="submission" date="2019-09" db="EMBL/GenBank/DDBJ databases">
        <title>The hologenome of the rock-dwelling lichen Lasallia pustulata.</title>
        <authorList>
            <person name="Greshake Tzovaras B."/>
            <person name="Segers F."/>
            <person name="Bicker A."/>
            <person name="Dal Grande F."/>
            <person name="Otte J."/>
            <person name="Hankeln T."/>
            <person name="Schmitt I."/>
            <person name="Ebersberger I."/>
        </authorList>
    </citation>
    <scope>NUCLEOTIDE SEQUENCE [LARGE SCALE GENOMIC DNA]</scope>
    <source>
        <strain evidence="2">A1-1</strain>
    </source>
</reference>
<feature type="chain" id="PRO_5024282947" evidence="1">
    <location>
        <begin position="23"/>
        <end position="116"/>
    </location>
</feature>
<accession>A0A5M8PWD9</accession>
<organism evidence="2 3">
    <name type="scientific">Lasallia pustulata</name>
    <dbReference type="NCBI Taxonomy" id="136370"/>
    <lineage>
        <taxon>Eukaryota</taxon>
        <taxon>Fungi</taxon>
        <taxon>Dikarya</taxon>
        <taxon>Ascomycota</taxon>
        <taxon>Pezizomycotina</taxon>
        <taxon>Lecanoromycetes</taxon>
        <taxon>OSLEUM clade</taxon>
        <taxon>Umbilicariomycetidae</taxon>
        <taxon>Umbilicariales</taxon>
        <taxon>Umbilicariaceae</taxon>
        <taxon>Lasallia</taxon>
    </lineage>
</organism>
<name>A0A5M8PWD9_9LECA</name>
<proteinExistence type="predicted"/>
<comment type="caution">
    <text evidence="2">The sequence shown here is derived from an EMBL/GenBank/DDBJ whole genome shotgun (WGS) entry which is preliminary data.</text>
</comment>
<sequence length="116" mass="13398">MSWNPVLVVTFWILVLRTMTEADDIAKIIRTHFDGHRDFKRQNIATLWRELLRDLPEWKRTVANYEMEDALVLDIVAAVEDGRARVPTFPREVQPGALCSEQEVEEVRAWMCSGGA</sequence>
<protein>
    <submittedName>
        <fullName evidence="2">Uncharacterized protein</fullName>
    </submittedName>
</protein>
<evidence type="ECO:0000313" key="3">
    <source>
        <dbReference type="Proteomes" id="UP000324767"/>
    </source>
</evidence>
<dbReference type="EMBL" id="VXIT01000003">
    <property type="protein sequence ID" value="KAA6413955.1"/>
    <property type="molecule type" value="Genomic_DNA"/>
</dbReference>
<feature type="signal peptide" evidence="1">
    <location>
        <begin position="1"/>
        <end position="22"/>
    </location>
</feature>
<dbReference type="AlphaFoldDB" id="A0A5M8PWD9"/>
<evidence type="ECO:0000313" key="2">
    <source>
        <dbReference type="EMBL" id="KAA6413955.1"/>
    </source>
</evidence>